<feature type="transmembrane region" description="Helical" evidence="1">
    <location>
        <begin position="77"/>
        <end position="107"/>
    </location>
</feature>
<evidence type="ECO:0000256" key="1">
    <source>
        <dbReference type="SAM" id="Phobius"/>
    </source>
</evidence>
<proteinExistence type="predicted"/>
<keyword evidence="1" id="KW-0812">Transmembrane</keyword>
<sequence length="210" mass="23694">MGLHKPNLIVLLILVLMFVLLIVSFSSSWYKTSIRGPDHLVSYIQYKYDSIQNITKSNATIRIEWNSDQQMPNAKRIFQLSFAFTIVAWVFTVVNITLIGFSLGGYLKKIPPCVPINNIVRFLPIGMLIFTLLSVFTFLGLPRAIDQDCWEHDNFGLLCQPEEQRDRLVGSLNEGNISWGPIEGWFCCLISSALSLAATAVSIISSRYTI</sequence>
<dbReference type="PANTHER" id="PTHR35202:SF2">
    <property type="entry name" value="TRANSMEMBRANE PROTEIN"/>
    <property type="match status" value="1"/>
</dbReference>
<accession>D3BMC0</accession>
<keyword evidence="1" id="KW-0472">Membrane</keyword>
<dbReference type="Proteomes" id="UP000001396">
    <property type="component" value="Unassembled WGS sequence"/>
</dbReference>
<dbReference type="RefSeq" id="XP_020429849.1">
    <property type="nucleotide sequence ID" value="XM_020583068.1"/>
</dbReference>
<keyword evidence="3" id="KW-1185">Reference proteome</keyword>
<evidence type="ECO:0000313" key="2">
    <source>
        <dbReference type="EMBL" id="EFA77721.1"/>
    </source>
</evidence>
<organism evidence="2 3">
    <name type="scientific">Heterostelium pallidum (strain ATCC 26659 / Pp 5 / PN500)</name>
    <name type="common">Cellular slime mold</name>
    <name type="synonym">Polysphondylium pallidum</name>
    <dbReference type="NCBI Taxonomy" id="670386"/>
    <lineage>
        <taxon>Eukaryota</taxon>
        <taxon>Amoebozoa</taxon>
        <taxon>Evosea</taxon>
        <taxon>Eumycetozoa</taxon>
        <taxon>Dictyostelia</taxon>
        <taxon>Acytosteliales</taxon>
        <taxon>Acytosteliaceae</taxon>
        <taxon>Heterostelium</taxon>
    </lineage>
</organism>
<keyword evidence="1" id="KW-1133">Transmembrane helix</keyword>
<name>D3BMC0_HETP5</name>
<dbReference type="EMBL" id="ADBJ01000042">
    <property type="protein sequence ID" value="EFA77721.1"/>
    <property type="molecule type" value="Genomic_DNA"/>
</dbReference>
<feature type="transmembrane region" description="Helical" evidence="1">
    <location>
        <begin position="7"/>
        <end position="30"/>
    </location>
</feature>
<feature type="transmembrane region" description="Helical" evidence="1">
    <location>
        <begin position="182"/>
        <end position="204"/>
    </location>
</feature>
<feature type="transmembrane region" description="Helical" evidence="1">
    <location>
        <begin position="119"/>
        <end position="141"/>
    </location>
</feature>
<reference evidence="2 3" key="1">
    <citation type="journal article" date="2011" name="Genome Res.">
        <title>Phylogeny-wide analysis of social amoeba genomes highlights ancient origins for complex intercellular communication.</title>
        <authorList>
            <person name="Heidel A.J."/>
            <person name="Lawal H.M."/>
            <person name="Felder M."/>
            <person name="Schilde C."/>
            <person name="Helps N.R."/>
            <person name="Tunggal B."/>
            <person name="Rivero F."/>
            <person name="John U."/>
            <person name="Schleicher M."/>
            <person name="Eichinger L."/>
            <person name="Platzer M."/>
            <person name="Noegel A.A."/>
            <person name="Schaap P."/>
            <person name="Gloeckner G."/>
        </authorList>
    </citation>
    <scope>NUCLEOTIDE SEQUENCE [LARGE SCALE GENOMIC DNA]</scope>
    <source>
        <strain evidence="3">ATCC 26659 / Pp 5 / PN500</strain>
    </source>
</reference>
<evidence type="ECO:0000313" key="3">
    <source>
        <dbReference type="Proteomes" id="UP000001396"/>
    </source>
</evidence>
<dbReference type="InParanoid" id="D3BMC0"/>
<dbReference type="PANTHER" id="PTHR35202">
    <property type="entry name" value="TRANSMEMBRANE PROTEIN-RELATED"/>
    <property type="match status" value="1"/>
</dbReference>
<protein>
    <submittedName>
        <fullName evidence="2">Uncharacterized protein</fullName>
    </submittedName>
</protein>
<comment type="caution">
    <text evidence="2">The sequence shown here is derived from an EMBL/GenBank/DDBJ whole genome shotgun (WGS) entry which is preliminary data.</text>
</comment>
<dbReference type="GeneID" id="31367800"/>
<dbReference type="AlphaFoldDB" id="D3BMC0"/>
<dbReference type="InterPro" id="IPR040291">
    <property type="entry name" value="DDB_G0287341-like"/>
</dbReference>
<gene>
    <name evidence="2" type="ORF">PPL_12333</name>
</gene>